<reference evidence="3" key="1">
    <citation type="submission" date="2023-10" db="EMBL/GenBank/DDBJ databases">
        <title>Characterization and whole genome sequencing of a novel strain of Bergeyella porcorum QD2021 isolated from pig.</title>
        <authorList>
            <person name="Liu G."/>
            <person name="Chen C."/>
            <person name="Han X."/>
        </authorList>
    </citation>
    <scope>NUCLEOTIDE SEQUENCE</scope>
    <source>
        <strain evidence="3">QD2021</strain>
    </source>
</reference>
<name>A0AAU0F5F0_9FLAO</name>
<keyword evidence="1 3" id="KW-0238">DNA-binding</keyword>
<organism evidence="3 4">
    <name type="scientific">Bergeyella porcorum</name>
    <dbReference type="NCBI Taxonomy" id="1735111"/>
    <lineage>
        <taxon>Bacteria</taxon>
        <taxon>Pseudomonadati</taxon>
        <taxon>Bacteroidota</taxon>
        <taxon>Flavobacteriia</taxon>
        <taxon>Flavobacteriales</taxon>
        <taxon>Weeksellaceae</taxon>
        <taxon>Bergeyella</taxon>
    </lineage>
</organism>
<accession>A0AAU0F5F0</accession>
<dbReference type="Proteomes" id="UP001432059">
    <property type="component" value="Chromosome"/>
</dbReference>
<dbReference type="SUPFAM" id="SSF47729">
    <property type="entry name" value="IHF-like DNA-binding proteins"/>
    <property type="match status" value="1"/>
</dbReference>
<evidence type="ECO:0000313" key="4">
    <source>
        <dbReference type="Proteomes" id="UP001432059"/>
    </source>
</evidence>
<dbReference type="InterPro" id="IPR010992">
    <property type="entry name" value="IHF-like_DNA-bd_dom_sf"/>
</dbReference>
<dbReference type="AlphaFoldDB" id="A0AAU0F5F0"/>
<feature type="domain" description="HU" evidence="2">
    <location>
        <begin position="2"/>
        <end position="124"/>
    </location>
</feature>
<dbReference type="Pfam" id="PF18291">
    <property type="entry name" value="HU-HIG"/>
    <property type="match status" value="1"/>
</dbReference>
<dbReference type="Gene3D" id="4.10.520.10">
    <property type="entry name" value="IHF-like DNA-binding proteins"/>
    <property type="match status" value="1"/>
</dbReference>
<evidence type="ECO:0000313" key="3">
    <source>
        <dbReference type="EMBL" id="WOC51190.1"/>
    </source>
</evidence>
<dbReference type="EMBL" id="CP136426">
    <property type="protein sequence ID" value="WOC51190.1"/>
    <property type="molecule type" value="Genomic_DNA"/>
</dbReference>
<sequence>MKFKAIQKAQPGVSGGGDKKYYANPVYTGEITLDQLTEKIEKISTVSGADIRAVLYALVDVIPSELANSQIVRVGDLGSFRISLSSEGKEKEEDITANSIKSSKILFTPGAKLKTMQNNLKFEKQG</sequence>
<dbReference type="GO" id="GO:0003677">
    <property type="term" value="F:DNA binding"/>
    <property type="evidence" value="ECO:0007669"/>
    <property type="project" value="UniProtKB-KW"/>
</dbReference>
<dbReference type="InterPro" id="IPR041607">
    <property type="entry name" value="HU-HIG"/>
</dbReference>
<keyword evidence="4" id="KW-1185">Reference proteome</keyword>
<protein>
    <submittedName>
        <fullName evidence="3">DNA-binding protein</fullName>
    </submittedName>
</protein>
<evidence type="ECO:0000259" key="2">
    <source>
        <dbReference type="Pfam" id="PF18291"/>
    </source>
</evidence>
<dbReference type="NCBIfam" id="TIGR01201">
    <property type="entry name" value="HU_rel"/>
    <property type="match status" value="1"/>
</dbReference>
<dbReference type="KEGG" id="bpor:BPO_0543"/>
<evidence type="ECO:0000256" key="1">
    <source>
        <dbReference type="ARBA" id="ARBA00023125"/>
    </source>
</evidence>
<proteinExistence type="predicted"/>
<dbReference type="InterPro" id="IPR005902">
    <property type="entry name" value="HU_DNA-bd_put"/>
</dbReference>
<gene>
    <name evidence="3" type="ORF">BPO_0543</name>
</gene>